<evidence type="ECO:0000313" key="1">
    <source>
        <dbReference type="EMBL" id="MBW0504497.1"/>
    </source>
</evidence>
<evidence type="ECO:0000313" key="2">
    <source>
        <dbReference type="Proteomes" id="UP000765509"/>
    </source>
</evidence>
<protein>
    <submittedName>
        <fullName evidence="1">Uncharacterized protein</fullName>
    </submittedName>
</protein>
<organism evidence="1 2">
    <name type="scientific">Austropuccinia psidii MF-1</name>
    <dbReference type="NCBI Taxonomy" id="1389203"/>
    <lineage>
        <taxon>Eukaryota</taxon>
        <taxon>Fungi</taxon>
        <taxon>Dikarya</taxon>
        <taxon>Basidiomycota</taxon>
        <taxon>Pucciniomycotina</taxon>
        <taxon>Pucciniomycetes</taxon>
        <taxon>Pucciniales</taxon>
        <taxon>Sphaerophragmiaceae</taxon>
        <taxon>Austropuccinia</taxon>
    </lineage>
</organism>
<reference evidence="1" key="1">
    <citation type="submission" date="2021-03" db="EMBL/GenBank/DDBJ databases">
        <title>Draft genome sequence of rust myrtle Austropuccinia psidii MF-1, a brazilian biotype.</title>
        <authorList>
            <person name="Quecine M.C."/>
            <person name="Pachon D.M.R."/>
            <person name="Bonatelli M.L."/>
            <person name="Correr F.H."/>
            <person name="Franceschini L.M."/>
            <person name="Leite T.F."/>
            <person name="Margarido G.R.A."/>
            <person name="Almeida C.A."/>
            <person name="Ferrarezi J.A."/>
            <person name="Labate C.A."/>
        </authorList>
    </citation>
    <scope>NUCLEOTIDE SEQUENCE</scope>
    <source>
        <strain evidence="1">MF-1</strain>
    </source>
</reference>
<dbReference type="EMBL" id="AVOT02017970">
    <property type="protein sequence ID" value="MBW0504497.1"/>
    <property type="molecule type" value="Genomic_DNA"/>
</dbReference>
<dbReference type="AlphaFoldDB" id="A0A9Q3DRD3"/>
<comment type="caution">
    <text evidence="1">The sequence shown here is derived from an EMBL/GenBank/DDBJ whole genome shotgun (WGS) entry which is preliminary data.</text>
</comment>
<dbReference type="Proteomes" id="UP000765509">
    <property type="component" value="Unassembled WGS sequence"/>
</dbReference>
<keyword evidence="2" id="KW-1185">Reference proteome</keyword>
<gene>
    <name evidence="1" type="ORF">O181_044212</name>
</gene>
<name>A0A9Q3DRD3_9BASI</name>
<proteinExistence type="predicted"/>
<sequence length="108" mass="11920">MKGAEPSRGGVLKYRTSRTLAGLFGGFPGNPQGPRRRLGEFEYEEAKDYEETEVAASLEGVPEALEAPNLALHNKPLFSQARSNFLKMMEEMTQVMGKLPHAVAPRDN</sequence>
<accession>A0A9Q3DRD3</accession>